<comment type="caution">
    <text evidence="1">The sequence shown here is derived from an EMBL/GenBank/DDBJ whole genome shotgun (WGS) entry which is preliminary data.</text>
</comment>
<dbReference type="EMBL" id="SRYB01000015">
    <property type="protein sequence ID" value="TGY78224.1"/>
    <property type="molecule type" value="Genomic_DNA"/>
</dbReference>
<evidence type="ECO:0000313" key="1">
    <source>
        <dbReference type="EMBL" id="TGY78224.1"/>
    </source>
</evidence>
<accession>A0AC61RES3</accession>
<keyword evidence="2" id="KW-1185">Reference proteome</keyword>
<sequence>MKANNMKNIIKTALAAVLVAGSLASCDDVFEPAPENNLPLDYLELNSSYAENLIGGIYIYLPTGIPYNDPATDDAVSNDASNSWRRIAAGNWTSSNNPVNRWESCRIAIQYCNIFLANIERVTWAADEEVNKLFHDRFLGEAHALRGMLMYYLLQAHSGVDNAGALLGIPIVEVAEDASSEFNVPRNTFAECIDAMKKDFEIAMKYLPTEYGEEYYSEVAQKYPGVSQGSIMRVFGAGFMGRVSGRIIEAYLSKATLMAASPAFSASGVTWEEAANAAAKVISYNGNLRELAPTGGNWYCDPAMDDLVDGACPDEVLWRTTKGNSHDLETTNFPPTLYGSGRMNPTQNLVDAFPMENGYPITDAANSGYDPQNPYAGRDPRLGMYVLYNGAKAGIDNKEINTLGKETNDGLDMTSTSTRTGYYMKKHLRMDVNCNPSNIVDKNHYTARLRYTEFFLNYAEAANEVWGPTGTGSNSFSAYDIIKKIRQRAGIGLENGDPYLESCKGNKEAMRELIRNERRIELCFEGFRFYDLRRWKADLNTTAKGIRLVNGEYDTFDVETRNYKDYMIYGPVPYSETLKFSNLQQNAGW</sequence>
<dbReference type="Proteomes" id="UP000306319">
    <property type="component" value="Unassembled WGS sequence"/>
</dbReference>
<organism evidence="1 2">
    <name type="scientific">Lepagella muris</name>
    <dbReference type="NCBI Taxonomy" id="3032870"/>
    <lineage>
        <taxon>Bacteria</taxon>
        <taxon>Pseudomonadati</taxon>
        <taxon>Bacteroidota</taxon>
        <taxon>Bacteroidia</taxon>
        <taxon>Bacteroidales</taxon>
        <taxon>Muribaculaceae</taxon>
        <taxon>Lepagella</taxon>
    </lineage>
</organism>
<name>A0AC61RES3_9BACT</name>
<gene>
    <name evidence="1" type="ORF">E5331_11015</name>
</gene>
<reference evidence="1" key="1">
    <citation type="submission" date="2019-04" db="EMBL/GenBank/DDBJ databases">
        <title>Microbes associate with the intestines of laboratory mice.</title>
        <authorList>
            <person name="Navarre W."/>
            <person name="Wong E."/>
            <person name="Huang K."/>
            <person name="Tropini C."/>
            <person name="Ng K."/>
            <person name="Yu B."/>
        </authorList>
    </citation>
    <scope>NUCLEOTIDE SEQUENCE</scope>
    <source>
        <strain evidence="1">NM04_E33</strain>
    </source>
</reference>
<proteinExistence type="predicted"/>
<protein>
    <submittedName>
        <fullName evidence="1">RagB/SusD family nutrient uptake outer membrane protein</fullName>
    </submittedName>
</protein>
<evidence type="ECO:0000313" key="2">
    <source>
        <dbReference type="Proteomes" id="UP000306319"/>
    </source>
</evidence>